<dbReference type="SUPFAM" id="SSF46689">
    <property type="entry name" value="Homeodomain-like"/>
    <property type="match status" value="1"/>
</dbReference>
<dbReference type="SUPFAM" id="SSF48498">
    <property type="entry name" value="Tetracyclin repressor-like, C-terminal domain"/>
    <property type="match status" value="1"/>
</dbReference>
<keyword evidence="4" id="KW-0804">Transcription</keyword>
<name>A0A7K1V2G8_9NOCA</name>
<evidence type="ECO:0000256" key="1">
    <source>
        <dbReference type="ARBA" id="ARBA00022491"/>
    </source>
</evidence>
<proteinExistence type="predicted"/>
<evidence type="ECO:0000313" key="8">
    <source>
        <dbReference type="EMBL" id="MVU80804.1"/>
    </source>
</evidence>
<dbReference type="InterPro" id="IPR050109">
    <property type="entry name" value="HTH-type_TetR-like_transc_reg"/>
</dbReference>
<evidence type="ECO:0000256" key="3">
    <source>
        <dbReference type="ARBA" id="ARBA00023125"/>
    </source>
</evidence>
<evidence type="ECO:0000256" key="6">
    <source>
        <dbReference type="SAM" id="MobiDB-lite"/>
    </source>
</evidence>
<evidence type="ECO:0000256" key="4">
    <source>
        <dbReference type="ARBA" id="ARBA00023163"/>
    </source>
</evidence>
<dbReference type="Gene3D" id="1.10.10.60">
    <property type="entry name" value="Homeodomain-like"/>
    <property type="match status" value="1"/>
</dbReference>
<protein>
    <submittedName>
        <fullName evidence="8">TetR family transcriptional regulator</fullName>
    </submittedName>
</protein>
<dbReference type="Gene3D" id="1.10.357.10">
    <property type="entry name" value="Tetracycline Repressor, domain 2"/>
    <property type="match status" value="1"/>
</dbReference>
<dbReference type="InterPro" id="IPR041490">
    <property type="entry name" value="KstR2_TetR_C"/>
</dbReference>
<keyword evidence="1" id="KW-0678">Repressor</keyword>
<organism evidence="8 9">
    <name type="scientific">Nocardia terrae</name>
    <dbReference type="NCBI Taxonomy" id="2675851"/>
    <lineage>
        <taxon>Bacteria</taxon>
        <taxon>Bacillati</taxon>
        <taxon>Actinomycetota</taxon>
        <taxon>Actinomycetes</taxon>
        <taxon>Mycobacteriales</taxon>
        <taxon>Nocardiaceae</taxon>
        <taxon>Nocardia</taxon>
    </lineage>
</organism>
<dbReference type="InterPro" id="IPR009057">
    <property type="entry name" value="Homeodomain-like_sf"/>
</dbReference>
<gene>
    <name evidence="8" type="ORF">GPX89_26565</name>
</gene>
<feature type="domain" description="HTH tetR-type" evidence="7">
    <location>
        <begin position="33"/>
        <end position="93"/>
    </location>
</feature>
<dbReference type="Proteomes" id="UP000466794">
    <property type="component" value="Unassembled WGS sequence"/>
</dbReference>
<comment type="caution">
    <text evidence="8">The sequence shown here is derived from an EMBL/GenBank/DDBJ whole genome shotgun (WGS) entry which is preliminary data.</text>
</comment>
<reference evidence="8 9" key="1">
    <citation type="submission" date="2019-12" db="EMBL/GenBank/DDBJ databases">
        <title>Nocardia sp. nov. ET3-3 isolated from soil.</title>
        <authorList>
            <person name="Kanchanasin P."/>
            <person name="Tanasupawat S."/>
            <person name="Yuki M."/>
            <person name="Kudo T."/>
        </authorList>
    </citation>
    <scope>NUCLEOTIDE SEQUENCE [LARGE SCALE GENOMIC DNA]</scope>
    <source>
        <strain evidence="8 9">ET3-3</strain>
    </source>
</reference>
<keyword evidence="3 5" id="KW-0238">DNA-binding</keyword>
<dbReference type="GO" id="GO:0003700">
    <property type="term" value="F:DNA-binding transcription factor activity"/>
    <property type="evidence" value="ECO:0007669"/>
    <property type="project" value="TreeGrafter"/>
</dbReference>
<evidence type="ECO:0000259" key="7">
    <source>
        <dbReference type="PROSITE" id="PS50977"/>
    </source>
</evidence>
<evidence type="ECO:0000256" key="5">
    <source>
        <dbReference type="PROSITE-ProRule" id="PRU00335"/>
    </source>
</evidence>
<dbReference type="EMBL" id="WRPP01000005">
    <property type="protein sequence ID" value="MVU80804.1"/>
    <property type="molecule type" value="Genomic_DNA"/>
</dbReference>
<dbReference type="Pfam" id="PF00440">
    <property type="entry name" value="TetR_N"/>
    <property type="match status" value="1"/>
</dbReference>
<evidence type="ECO:0000313" key="9">
    <source>
        <dbReference type="Proteomes" id="UP000466794"/>
    </source>
</evidence>
<keyword evidence="9" id="KW-1185">Reference proteome</keyword>
<dbReference type="PANTHER" id="PTHR30055">
    <property type="entry name" value="HTH-TYPE TRANSCRIPTIONAL REGULATOR RUTR"/>
    <property type="match status" value="1"/>
</dbReference>
<dbReference type="InterPro" id="IPR001647">
    <property type="entry name" value="HTH_TetR"/>
</dbReference>
<dbReference type="PANTHER" id="PTHR30055:SF175">
    <property type="entry name" value="HTH-TYPE TRANSCRIPTIONAL REPRESSOR KSTR2"/>
    <property type="match status" value="1"/>
</dbReference>
<dbReference type="PROSITE" id="PS50977">
    <property type="entry name" value="HTH_TETR_2"/>
    <property type="match status" value="1"/>
</dbReference>
<dbReference type="AlphaFoldDB" id="A0A7K1V2G8"/>
<dbReference type="GO" id="GO:0000976">
    <property type="term" value="F:transcription cis-regulatory region binding"/>
    <property type="evidence" value="ECO:0007669"/>
    <property type="project" value="TreeGrafter"/>
</dbReference>
<dbReference type="Pfam" id="PF17932">
    <property type="entry name" value="TetR_C_24"/>
    <property type="match status" value="1"/>
</dbReference>
<dbReference type="InterPro" id="IPR036271">
    <property type="entry name" value="Tet_transcr_reg_TetR-rel_C_sf"/>
</dbReference>
<sequence>MKESLVGSAVGGEDATGSRQTARRRPPGRPRREIDLEAVADAAAKLFAQGGYEAVSIEATAEMLSVSRATLYRTVPTKDHLLGILFERATQDLHQSALELLDRTADPGEQLFGLVRLQIAAAVAMRRYLMVFFGGIGLPDDVVDRWRQWSRAYEEVWVGAVNQAMSAGVLEPSEDPVLTTRLLLGMCIWVSRWYRPAEKYSDEDITNAAVQLIAQYTRRT</sequence>
<feature type="region of interest" description="Disordered" evidence="6">
    <location>
        <begin position="1"/>
        <end position="31"/>
    </location>
</feature>
<accession>A0A7K1V2G8</accession>
<evidence type="ECO:0000256" key="2">
    <source>
        <dbReference type="ARBA" id="ARBA00023015"/>
    </source>
</evidence>
<dbReference type="PRINTS" id="PR00455">
    <property type="entry name" value="HTHTETR"/>
</dbReference>
<keyword evidence="2" id="KW-0805">Transcription regulation</keyword>
<feature type="DNA-binding region" description="H-T-H motif" evidence="5">
    <location>
        <begin position="56"/>
        <end position="75"/>
    </location>
</feature>